<dbReference type="Gene3D" id="2.60.310.20">
    <property type="match status" value="1"/>
</dbReference>
<evidence type="ECO:0000256" key="2">
    <source>
        <dbReference type="ARBA" id="ARBA00009928"/>
    </source>
</evidence>
<evidence type="ECO:0000256" key="4">
    <source>
        <dbReference type="ARBA" id="ARBA00022723"/>
    </source>
</evidence>
<comment type="cofactor">
    <cofactor evidence="1">
        <name>Cu(2+)</name>
        <dbReference type="ChEBI" id="CHEBI:29036"/>
    </cofactor>
</comment>
<dbReference type="PANTHER" id="PTHR11474:SF76">
    <property type="entry name" value="SHKT DOMAIN-CONTAINING PROTEIN"/>
    <property type="match status" value="1"/>
</dbReference>
<feature type="domain" description="Tyrosinase copper-binding" evidence="13">
    <location>
        <begin position="326"/>
        <end position="337"/>
    </location>
</feature>
<evidence type="ECO:0000256" key="6">
    <source>
        <dbReference type="ARBA" id="ARBA00023008"/>
    </source>
</evidence>
<dbReference type="InterPro" id="IPR008922">
    <property type="entry name" value="Di-copper_centre_dom_sf"/>
</dbReference>
<keyword evidence="7" id="KW-0503">Monooxygenase</keyword>
<dbReference type="GO" id="GO:0042438">
    <property type="term" value="P:melanin biosynthetic process"/>
    <property type="evidence" value="ECO:0007669"/>
    <property type="project" value="UniProtKB-KW"/>
</dbReference>
<dbReference type="PROSITE" id="PS00498">
    <property type="entry name" value="TYROSINASE_2"/>
    <property type="match status" value="1"/>
</dbReference>
<dbReference type="SUPFAM" id="SSF48056">
    <property type="entry name" value="Di-copper centre-containing domain"/>
    <property type="match status" value="1"/>
</dbReference>
<proteinExistence type="inferred from homology"/>
<evidence type="ECO:0000256" key="1">
    <source>
        <dbReference type="ARBA" id="ARBA00001973"/>
    </source>
</evidence>
<evidence type="ECO:0000259" key="12">
    <source>
        <dbReference type="PROSITE" id="PS00497"/>
    </source>
</evidence>
<evidence type="ECO:0000256" key="10">
    <source>
        <dbReference type="ARBA" id="ARBA00048881"/>
    </source>
</evidence>
<name>A0A9P4T4X0_CURKU</name>
<comment type="catalytic activity">
    <reaction evidence="10">
        <text>L-tyrosine + O2 = L-dopaquinone + H2O</text>
        <dbReference type="Rhea" id="RHEA:18117"/>
        <dbReference type="ChEBI" id="CHEBI:15377"/>
        <dbReference type="ChEBI" id="CHEBI:15379"/>
        <dbReference type="ChEBI" id="CHEBI:57924"/>
        <dbReference type="ChEBI" id="CHEBI:58315"/>
        <dbReference type="EC" id="1.14.18.1"/>
    </reaction>
</comment>
<dbReference type="Gene3D" id="1.10.1280.10">
    <property type="entry name" value="Di-copper center containing domain from catechol oxidase"/>
    <property type="match status" value="1"/>
</dbReference>
<keyword evidence="15" id="KW-1185">Reference proteome</keyword>
<dbReference type="GO" id="GO:0046872">
    <property type="term" value="F:metal ion binding"/>
    <property type="evidence" value="ECO:0007669"/>
    <property type="project" value="UniProtKB-KW"/>
</dbReference>
<dbReference type="Proteomes" id="UP000801428">
    <property type="component" value="Unassembled WGS sequence"/>
</dbReference>
<dbReference type="PRINTS" id="PR00092">
    <property type="entry name" value="TYROSINASE"/>
</dbReference>
<dbReference type="EMBL" id="SWKU01000048">
    <property type="protein sequence ID" value="KAF2993735.1"/>
    <property type="molecule type" value="Genomic_DNA"/>
</dbReference>
<evidence type="ECO:0000256" key="8">
    <source>
        <dbReference type="ARBA" id="ARBA00023101"/>
    </source>
</evidence>
<protein>
    <recommendedName>
        <fullName evidence="3">tyrosinase</fullName>
        <ecNumber evidence="3">1.14.18.1</ecNumber>
    </recommendedName>
</protein>
<evidence type="ECO:0000256" key="3">
    <source>
        <dbReference type="ARBA" id="ARBA00011906"/>
    </source>
</evidence>
<keyword evidence="6" id="KW-0186">Copper</keyword>
<evidence type="ECO:0000313" key="15">
    <source>
        <dbReference type="Proteomes" id="UP000801428"/>
    </source>
</evidence>
<dbReference type="InterPro" id="IPR050316">
    <property type="entry name" value="Tyrosinase/Hemocyanin"/>
</dbReference>
<keyword evidence="4" id="KW-0479">Metal-binding</keyword>
<dbReference type="PANTHER" id="PTHR11474">
    <property type="entry name" value="TYROSINASE FAMILY MEMBER"/>
    <property type="match status" value="1"/>
</dbReference>
<feature type="domain" description="Tyrosinase copper-binding" evidence="12">
    <location>
        <begin position="95"/>
        <end position="112"/>
    </location>
</feature>
<feature type="region of interest" description="Disordered" evidence="11">
    <location>
        <begin position="1"/>
        <end position="23"/>
    </location>
</feature>
<evidence type="ECO:0000256" key="7">
    <source>
        <dbReference type="ARBA" id="ARBA00023033"/>
    </source>
</evidence>
<comment type="similarity">
    <text evidence="2">Belongs to the tyrosinase family.</text>
</comment>
<dbReference type="AlphaFoldDB" id="A0A9P4T4X0"/>
<keyword evidence="8" id="KW-0470">Melanin biosynthesis</keyword>
<reference evidence="14" key="1">
    <citation type="submission" date="2019-04" db="EMBL/GenBank/DDBJ databases">
        <title>Sequencing of skin fungus with MAO and IRED activity.</title>
        <authorList>
            <person name="Marsaioli A.J."/>
            <person name="Bonatto J.M.C."/>
            <person name="Reis Junior O."/>
        </authorList>
    </citation>
    <scope>NUCLEOTIDE SEQUENCE</scope>
    <source>
        <strain evidence="14">30M1</strain>
    </source>
</reference>
<dbReference type="EC" id="1.14.18.1" evidence="3"/>
<dbReference type="Pfam" id="PF18132">
    <property type="entry name" value="Tyrosinase_C"/>
    <property type="match status" value="1"/>
</dbReference>
<evidence type="ECO:0000256" key="9">
    <source>
        <dbReference type="ARBA" id="ARBA00048233"/>
    </source>
</evidence>
<organism evidence="14 15">
    <name type="scientific">Curvularia kusanoi</name>
    <name type="common">Cochliobolus kusanoi</name>
    <dbReference type="NCBI Taxonomy" id="90978"/>
    <lineage>
        <taxon>Eukaryota</taxon>
        <taxon>Fungi</taxon>
        <taxon>Dikarya</taxon>
        <taxon>Ascomycota</taxon>
        <taxon>Pezizomycotina</taxon>
        <taxon>Dothideomycetes</taxon>
        <taxon>Pleosporomycetidae</taxon>
        <taxon>Pleosporales</taxon>
        <taxon>Pleosporineae</taxon>
        <taxon>Pleosporaceae</taxon>
        <taxon>Curvularia</taxon>
    </lineage>
</organism>
<evidence type="ECO:0000259" key="13">
    <source>
        <dbReference type="PROSITE" id="PS00498"/>
    </source>
</evidence>
<comment type="catalytic activity">
    <reaction evidence="9">
        <text>2 L-dopa + O2 = 2 L-dopaquinone + 2 H2O</text>
        <dbReference type="Rhea" id="RHEA:34287"/>
        <dbReference type="ChEBI" id="CHEBI:15377"/>
        <dbReference type="ChEBI" id="CHEBI:15379"/>
        <dbReference type="ChEBI" id="CHEBI:57504"/>
        <dbReference type="ChEBI" id="CHEBI:57924"/>
        <dbReference type="EC" id="1.14.18.1"/>
    </reaction>
</comment>
<evidence type="ECO:0000256" key="5">
    <source>
        <dbReference type="ARBA" id="ARBA00023002"/>
    </source>
</evidence>
<evidence type="ECO:0000256" key="11">
    <source>
        <dbReference type="SAM" id="MobiDB-lite"/>
    </source>
</evidence>
<dbReference type="OrthoDB" id="6132182at2759"/>
<evidence type="ECO:0000313" key="14">
    <source>
        <dbReference type="EMBL" id="KAF2993735.1"/>
    </source>
</evidence>
<dbReference type="PROSITE" id="PS00497">
    <property type="entry name" value="TYROSINASE_1"/>
    <property type="match status" value="1"/>
</dbReference>
<gene>
    <name evidence="14" type="ORF">E8E13_000223</name>
</gene>
<comment type="caution">
    <text evidence="14">The sequence shown here is derived from an EMBL/GenBank/DDBJ whole genome shotgun (WGS) entry which is preliminary data.</text>
</comment>
<accession>A0A9P4T4X0</accession>
<dbReference type="InterPro" id="IPR002227">
    <property type="entry name" value="Tyrosinase_Cu-bd"/>
</dbReference>
<dbReference type="GO" id="GO:0004503">
    <property type="term" value="F:tyrosinase activity"/>
    <property type="evidence" value="ECO:0007669"/>
    <property type="project" value="UniProtKB-EC"/>
</dbReference>
<dbReference type="InterPro" id="IPR041640">
    <property type="entry name" value="Tyrosinase_C"/>
</dbReference>
<dbReference type="Pfam" id="PF00264">
    <property type="entry name" value="Tyrosinase"/>
    <property type="match status" value="1"/>
</dbReference>
<keyword evidence="5" id="KW-0560">Oxidoreductase</keyword>
<sequence length="646" mass="73354">MTPKIPSPTPIKGIQNPDGTPRLGKRLPLAELQQNDFAFALYAKALLAWQKDDDPDKEKDGTSYFQVTGIHGVPYVPWQADPTKLSVHNKGYCTHRSVLFVPWHRPYLMLYEQIIYQYALDIVQNSSGYAKEAYDSVLDCIRLPYWDFNKDSSLPDIVMEKTLDLIVPGESKGKKRSEHLEHNPFYSYKFTSDSAWDIVAKEMGWSKWKQEHWVKESKRCPDENGVSRPWISNAQMQTVGDDYKERAYSLLTSVNGFAEFTTQAYSLNTPGTNYDSIEVWHNFVHNYSGTQDSDFKDFEHFPKPHNMIYDKSHLGSLTDVQASSFDPLFWLLHCHIDRITAIWQAMYFKDIKIDKLPSFSPRATAAKGTYEDGTNHLEPWHNSAKHDMDDYWIADDTKDLNSTFDNGYYYPETPYELRSDNVAMQKHVCEQVHELYAKKEVLKTIHRAAPILAAKQAAAGEETIDSQVPLALQANDDVRPIKSIEWRAFVRVKSFAVPGTWGLHLFFGEPPAQSSEWFMSNQRVGTVNVLSNGNLNACSNCTSQSDAGQLVTGLVLLSNELKKRQIDIEDRDAVVNYLGENLTWRVAKDAQNVEITPDMDLVIGVSAREIVYPLSATEFPLWGPFETFPAATAGKIGGLDERSGVM</sequence>